<feature type="region of interest" description="Disordered" evidence="1">
    <location>
        <begin position="1"/>
        <end position="23"/>
    </location>
</feature>
<reference evidence="2 3" key="1">
    <citation type="journal article" date="2020" name="Int. J. Syst. Evol. Microbiol.">
        <title>Reclassification of Streptomyces castelarensis and Streptomyces sporoclivatus as later heterotypic synonyms of Streptomyces antimycoticus.</title>
        <authorList>
            <person name="Komaki H."/>
            <person name="Tamura T."/>
        </authorList>
    </citation>
    <scope>NUCLEOTIDE SEQUENCE [LARGE SCALE GENOMIC DNA]</scope>
    <source>
        <strain evidence="2 3">NBRC 100767</strain>
    </source>
</reference>
<gene>
    <name evidence="2" type="ORF">SSPO_052290</name>
</gene>
<organism evidence="2 3">
    <name type="scientific">Streptomyces antimycoticus</name>
    <dbReference type="NCBI Taxonomy" id="68175"/>
    <lineage>
        <taxon>Bacteria</taxon>
        <taxon>Bacillati</taxon>
        <taxon>Actinomycetota</taxon>
        <taxon>Actinomycetes</taxon>
        <taxon>Kitasatosporales</taxon>
        <taxon>Streptomycetaceae</taxon>
        <taxon>Streptomyces</taxon>
        <taxon>Streptomyces violaceusniger group</taxon>
    </lineage>
</organism>
<dbReference type="AlphaFoldDB" id="A0A499UZ13"/>
<evidence type="ECO:0000256" key="1">
    <source>
        <dbReference type="SAM" id="MobiDB-lite"/>
    </source>
</evidence>
<dbReference type="EMBL" id="AP019620">
    <property type="protein sequence ID" value="BBJ42511.1"/>
    <property type="molecule type" value="Genomic_DNA"/>
</dbReference>
<proteinExistence type="predicted"/>
<sequence length="119" mass="12841">MSDWAPGGAPTSSSEIHREADAGMTAQNELRLLPWAGPEGKPCYLDTDDREGYMSRLADHIETVQLGMATELLGQAVQVLDDETEDLEKLKLIAAQLAGALRDVLRVATSGGHRLVTPE</sequence>
<accession>A0A499UZ13</accession>
<name>A0A499UZ13_9ACTN</name>
<evidence type="ECO:0000313" key="3">
    <source>
        <dbReference type="Proteomes" id="UP000463951"/>
    </source>
</evidence>
<dbReference type="Proteomes" id="UP000463951">
    <property type="component" value="Chromosome"/>
</dbReference>
<protein>
    <submittedName>
        <fullName evidence="2">Uncharacterized protein</fullName>
    </submittedName>
</protein>
<evidence type="ECO:0000313" key="2">
    <source>
        <dbReference type="EMBL" id="BBJ42511.1"/>
    </source>
</evidence>